<accession>A0A3P3W2U3</accession>
<feature type="chain" id="PRO_5018193483" evidence="1">
    <location>
        <begin position="20"/>
        <end position="140"/>
    </location>
</feature>
<evidence type="ECO:0000313" key="3">
    <source>
        <dbReference type="Proteomes" id="UP000275719"/>
    </source>
</evidence>
<name>A0A3P3W2U3_9FLAO</name>
<reference evidence="2 3" key="1">
    <citation type="submission" date="2018-11" db="EMBL/GenBank/DDBJ databases">
        <title>Flavobacterium sp. nov., YIM 102701-2 draft genome.</title>
        <authorList>
            <person name="Li G."/>
            <person name="Jiang Y."/>
        </authorList>
    </citation>
    <scope>NUCLEOTIDE SEQUENCE [LARGE SCALE GENOMIC DNA]</scope>
    <source>
        <strain evidence="2 3">YIM 102701-2</strain>
    </source>
</reference>
<feature type="signal peptide" evidence="1">
    <location>
        <begin position="1"/>
        <end position="19"/>
    </location>
</feature>
<sequence length="140" mass="16648">MRRISLLILLGLLSFRAMSQEGEMNDKKEVDPRLVEVFGDQLEKLVLNDKDRLNGLNLLLEKRVKIIIEPYATFEKYPKLSEFSVNNSYNKDLKRDEVFDINTFNVLKYNLSFFSNREIKYYRVDNTDYLIKILSQNLKE</sequence>
<evidence type="ECO:0000256" key="1">
    <source>
        <dbReference type="SAM" id="SignalP"/>
    </source>
</evidence>
<keyword evidence="3" id="KW-1185">Reference proteome</keyword>
<proteinExistence type="predicted"/>
<dbReference type="AlphaFoldDB" id="A0A3P3W2U3"/>
<organism evidence="2 3">
    <name type="scientific">Paenimyroides tangerinum</name>
    <dbReference type="NCBI Taxonomy" id="2488728"/>
    <lineage>
        <taxon>Bacteria</taxon>
        <taxon>Pseudomonadati</taxon>
        <taxon>Bacteroidota</taxon>
        <taxon>Flavobacteriia</taxon>
        <taxon>Flavobacteriales</taxon>
        <taxon>Flavobacteriaceae</taxon>
        <taxon>Paenimyroides</taxon>
    </lineage>
</organism>
<protein>
    <submittedName>
        <fullName evidence="2">Uncharacterized protein</fullName>
    </submittedName>
</protein>
<evidence type="ECO:0000313" key="2">
    <source>
        <dbReference type="EMBL" id="RRJ89432.1"/>
    </source>
</evidence>
<gene>
    <name evidence="2" type="ORF">EG240_11545</name>
</gene>
<dbReference type="RefSeq" id="WP_125019547.1">
    <property type="nucleotide sequence ID" value="NZ_RQVQ01000027.1"/>
</dbReference>
<dbReference type="EMBL" id="RQVQ01000027">
    <property type="protein sequence ID" value="RRJ89432.1"/>
    <property type="molecule type" value="Genomic_DNA"/>
</dbReference>
<keyword evidence="1" id="KW-0732">Signal</keyword>
<dbReference type="Proteomes" id="UP000275719">
    <property type="component" value="Unassembled WGS sequence"/>
</dbReference>
<dbReference type="OrthoDB" id="677427at2"/>
<comment type="caution">
    <text evidence="2">The sequence shown here is derived from an EMBL/GenBank/DDBJ whole genome shotgun (WGS) entry which is preliminary data.</text>
</comment>